<proteinExistence type="predicted"/>
<evidence type="ECO:0000313" key="2">
    <source>
        <dbReference type="WBParaSite" id="RSKR_0001138700.1"/>
    </source>
</evidence>
<evidence type="ECO:0000313" key="1">
    <source>
        <dbReference type="Proteomes" id="UP000095286"/>
    </source>
</evidence>
<sequence>MLSNTRTALFSNVRGFATLRDSALKTNPKFLRQPEIVDTREFPEYSMINVCLQGYDFTPLESFQSYVHKIAKSFNFKVVDSYAVAAKTEKVLTYKPNSTVLSNQFELINYQRVVRIKDVPSVRLQLFIELLKNHVPSGVKITLKDHTKSDEDERYIPDLLLKEKQDELKMLDDPVIRKNLGWE</sequence>
<organism evidence="1 2">
    <name type="scientific">Rhabditophanes sp. KR3021</name>
    <dbReference type="NCBI Taxonomy" id="114890"/>
    <lineage>
        <taxon>Eukaryota</taxon>
        <taxon>Metazoa</taxon>
        <taxon>Ecdysozoa</taxon>
        <taxon>Nematoda</taxon>
        <taxon>Chromadorea</taxon>
        <taxon>Rhabditida</taxon>
        <taxon>Tylenchina</taxon>
        <taxon>Panagrolaimomorpha</taxon>
        <taxon>Strongyloidoidea</taxon>
        <taxon>Alloionematidae</taxon>
        <taxon>Rhabditophanes</taxon>
    </lineage>
</organism>
<dbReference type="Proteomes" id="UP000095286">
    <property type="component" value="Unplaced"/>
</dbReference>
<reference evidence="2" key="1">
    <citation type="submission" date="2016-11" db="UniProtKB">
        <authorList>
            <consortium name="WormBaseParasite"/>
        </authorList>
    </citation>
    <scope>IDENTIFICATION</scope>
    <source>
        <strain evidence="2">KR3021</strain>
    </source>
</reference>
<dbReference type="WBParaSite" id="RSKR_0001138700.1">
    <property type="protein sequence ID" value="RSKR_0001138700.1"/>
    <property type="gene ID" value="RSKR_0001138700"/>
</dbReference>
<name>A0AC35UIB0_9BILA</name>
<protein>
    <submittedName>
        <fullName evidence="2">Ribosomal_S10 domain-containing protein</fullName>
    </submittedName>
</protein>
<accession>A0AC35UIB0</accession>